<reference evidence="1" key="1">
    <citation type="submission" date="2020-05" db="EMBL/GenBank/DDBJ databases">
        <title>Large-scale comparative analyses of tick genomes elucidate their genetic diversity and vector capacities.</title>
        <authorList>
            <person name="Jia N."/>
            <person name="Wang J."/>
            <person name="Shi W."/>
            <person name="Du L."/>
            <person name="Sun Y."/>
            <person name="Zhan W."/>
            <person name="Jiang J."/>
            <person name="Wang Q."/>
            <person name="Zhang B."/>
            <person name="Ji P."/>
            <person name="Sakyi L.B."/>
            <person name="Cui X."/>
            <person name="Yuan T."/>
            <person name="Jiang B."/>
            <person name="Yang W."/>
            <person name="Lam T.T.-Y."/>
            <person name="Chang Q."/>
            <person name="Ding S."/>
            <person name="Wang X."/>
            <person name="Zhu J."/>
            <person name="Ruan X."/>
            <person name="Zhao L."/>
            <person name="Wei J."/>
            <person name="Que T."/>
            <person name="Du C."/>
            <person name="Cheng J."/>
            <person name="Dai P."/>
            <person name="Han X."/>
            <person name="Huang E."/>
            <person name="Gao Y."/>
            <person name="Liu J."/>
            <person name="Shao H."/>
            <person name="Ye R."/>
            <person name="Li L."/>
            <person name="Wei W."/>
            <person name="Wang X."/>
            <person name="Wang C."/>
            <person name="Yang T."/>
            <person name="Huo Q."/>
            <person name="Li W."/>
            <person name="Guo W."/>
            <person name="Chen H."/>
            <person name="Zhou L."/>
            <person name="Ni X."/>
            <person name="Tian J."/>
            <person name="Zhou Y."/>
            <person name="Sheng Y."/>
            <person name="Liu T."/>
            <person name="Pan Y."/>
            <person name="Xia L."/>
            <person name="Li J."/>
            <person name="Zhao F."/>
            <person name="Cao W."/>
        </authorList>
    </citation>
    <scope>NUCLEOTIDE SEQUENCE</scope>
    <source>
        <strain evidence="1">Dsil-2018</strain>
    </source>
</reference>
<gene>
    <name evidence="1" type="ORF">HPB49_006481</name>
</gene>
<protein>
    <submittedName>
        <fullName evidence="1">Uncharacterized protein</fullName>
    </submittedName>
</protein>
<evidence type="ECO:0000313" key="2">
    <source>
        <dbReference type="Proteomes" id="UP000821865"/>
    </source>
</evidence>
<dbReference type="Proteomes" id="UP000821865">
    <property type="component" value="Chromosome 3"/>
</dbReference>
<evidence type="ECO:0000313" key="1">
    <source>
        <dbReference type="EMBL" id="KAH7958912.1"/>
    </source>
</evidence>
<sequence length="106" mass="11127">MKLFQASKGRRQARAQTLAGLFGDDTLDTPVLYTDVAHYPQRPAVCLVLLDSTHTLGASATLNTVDTGTTEEAAIAQAFVHASIIPVPDGPITVATDSQTARGTFA</sequence>
<name>A0ACB8D3B8_DERSI</name>
<organism evidence="1 2">
    <name type="scientific">Dermacentor silvarum</name>
    <name type="common">Tick</name>
    <dbReference type="NCBI Taxonomy" id="543639"/>
    <lineage>
        <taxon>Eukaryota</taxon>
        <taxon>Metazoa</taxon>
        <taxon>Ecdysozoa</taxon>
        <taxon>Arthropoda</taxon>
        <taxon>Chelicerata</taxon>
        <taxon>Arachnida</taxon>
        <taxon>Acari</taxon>
        <taxon>Parasitiformes</taxon>
        <taxon>Ixodida</taxon>
        <taxon>Ixodoidea</taxon>
        <taxon>Ixodidae</taxon>
        <taxon>Rhipicephalinae</taxon>
        <taxon>Dermacentor</taxon>
    </lineage>
</organism>
<keyword evidence="2" id="KW-1185">Reference proteome</keyword>
<comment type="caution">
    <text evidence="1">The sequence shown here is derived from an EMBL/GenBank/DDBJ whole genome shotgun (WGS) entry which is preliminary data.</text>
</comment>
<proteinExistence type="predicted"/>
<dbReference type="EMBL" id="CM023472">
    <property type="protein sequence ID" value="KAH7958912.1"/>
    <property type="molecule type" value="Genomic_DNA"/>
</dbReference>
<accession>A0ACB8D3B8</accession>